<evidence type="ECO:0000313" key="3">
    <source>
        <dbReference type="EMBL" id="MEB3103148.1"/>
    </source>
</evidence>
<name>A0ABU5ZKW2_9BACL</name>
<dbReference type="RefSeq" id="WP_371755276.1">
    <property type="nucleotide sequence ID" value="NZ_JAYJLD010000028.1"/>
</dbReference>
<evidence type="ECO:0000259" key="1">
    <source>
        <dbReference type="Pfam" id="PF08348"/>
    </source>
</evidence>
<dbReference type="Pfam" id="PF13309">
    <property type="entry name" value="HTH_22"/>
    <property type="match status" value="1"/>
</dbReference>
<reference evidence="3" key="1">
    <citation type="submission" date="2023-12" db="EMBL/GenBank/DDBJ databases">
        <title>Fervidustalea candida gen. nov., sp. nov., a novel member of the family Paenibacillaceae isolated from a geothermal area.</title>
        <authorList>
            <person name="Li W.-J."/>
            <person name="Jiao J.-Y."/>
            <person name="Chen Y."/>
        </authorList>
    </citation>
    <scope>NUCLEOTIDE SEQUENCE</scope>
    <source>
        <strain evidence="3">SYSU GA230002</strain>
    </source>
</reference>
<proteinExistence type="predicted"/>
<evidence type="ECO:0000259" key="2">
    <source>
        <dbReference type="Pfam" id="PF13309"/>
    </source>
</evidence>
<dbReference type="Proteomes" id="UP001310386">
    <property type="component" value="Unassembled WGS sequence"/>
</dbReference>
<dbReference type="Pfam" id="PF08348">
    <property type="entry name" value="PAS_6"/>
    <property type="match status" value="1"/>
</dbReference>
<dbReference type="PANTHER" id="PTHR35568:SF1">
    <property type="entry name" value="TRANSCRIPTIONAL REGULATOR DAUR"/>
    <property type="match status" value="1"/>
</dbReference>
<dbReference type="EMBL" id="JAYJLD010000028">
    <property type="protein sequence ID" value="MEB3103148.1"/>
    <property type="molecule type" value="Genomic_DNA"/>
</dbReference>
<keyword evidence="4" id="KW-1185">Reference proteome</keyword>
<gene>
    <name evidence="3" type="ORF">VF724_15940</name>
</gene>
<feature type="domain" description="YheO-like" evidence="1">
    <location>
        <begin position="11"/>
        <end position="121"/>
    </location>
</feature>
<dbReference type="InterPro" id="IPR039446">
    <property type="entry name" value="DauR-like"/>
</dbReference>
<evidence type="ECO:0000313" key="4">
    <source>
        <dbReference type="Proteomes" id="UP001310386"/>
    </source>
</evidence>
<accession>A0ABU5ZKW2</accession>
<dbReference type="InterPro" id="IPR039445">
    <property type="entry name" value="DauR-like_HTH"/>
</dbReference>
<sequence>MGKENASDFIKKFFPVAEAVAEMFGSRCEVVLHDLTRPQSSVIYTKNGDVTGRKVGESFRHLIYQVLRSDRFKNDYVSNYKTTTLDGRTIKSTTALIRDEKGVIAGAFCINFDIDDLQKTNDFLSEFTRLEDEEIPKEESEVNNVWDIVSDLIKYAVEESPVPISEMDKEDKINIVSFLYDKGLFLIKGAMDEVAQSLNVSKVTIYGYLEEIKNRRTNDAAGGNQHGISIGDIK</sequence>
<organism evidence="3 4">
    <name type="scientific">Ferviditalea candida</name>
    <dbReference type="NCBI Taxonomy" id="3108399"/>
    <lineage>
        <taxon>Bacteria</taxon>
        <taxon>Bacillati</taxon>
        <taxon>Bacillota</taxon>
        <taxon>Bacilli</taxon>
        <taxon>Bacillales</taxon>
        <taxon>Paenibacillaceae</taxon>
        <taxon>Ferviditalea</taxon>
    </lineage>
</organism>
<dbReference type="InterPro" id="IPR013559">
    <property type="entry name" value="YheO"/>
</dbReference>
<feature type="domain" description="Transcriptional regulator DauR-like HTH" evidence="2">
    <location>
        <begin position="150"/>
        <end position="209"/>
    </location>
</feature>
<protein>
    <submittedName>
        <fullName evidence="3">PAS domain-containing protein</fullName>
    </submittedName>
</protein>
<comment type="caution">
    <text evidence="3">The sequence shown here is derived from an EMBL/GenBank/DDBJ whole genome shotgun (WGS) entry which is preliminary data.</text>
</comment>
<dbReference type="PANTHER" id="PTHR35568">
    <property type="entry name" value="TRANSCRIPTIONAL REGULATOR DAUR"/>
    <property type="match status" value="1"/>
</dbReference>